<keyword evidence="3" id="KW-0393">Immunoglobulin domain</keyword>
<evidence type="ECO:0000256" key="1">
    <source>
        <dbReference type="ARBA" id="ARBA00004496"/>
    </source>
</evidence>
<evidence type="ECO:0000256" key="3">
    <source>
        <dbReference type="ARBA" id="ARBA00023319"/>
    </source>
</evidence>
<dbReference type="SMART" id="SM00409">
    <property type="entry name" value="IG"/>
    <property type="match status" value="1"/>
</dbReference>
<dbReference type="InterPro" id="IPR003599">
    <property type="entry name" value="Ig_sub"/>
</dbReference>
<dbReference type="Pfam" id="PF07679">
    <property type="entry name" value="I-set"/>
    <property type="match status" value="1"/>
</dbReference>
<feature type="compositionally biased region" description="Basic residues" evidence="4">
    <location>
        <begin position="1"/>
        <end position="11"/>
    </location>
</feature>
<dbReference type="SMART" id="SM00408">
    <property type="entry name" value="IGc2"/>
    <property type="match status" value="1"/>
</dbReference>
<gene>
    <name evidence="6" type="ORF">JRQ81_001966</name>
</gene>
<dbReference type="Proteomes" id="UP001142489">
    <property type="component" value="Unassembled WGS sequence"/>
</dbReference>
<sequence length="208" mass="22698">MQRAHGQHTHSRATEETGGTGGRGLGRAPPSPAIPPKRAKVTTELGGPVAPIFLQELQDTSVSIGQEILLRVAVMGSPQPHMSWYKDKVPLFHTQEKGKEEGNKENEEEYGCLRIRNSKADDAGIYRCVARNKHGEATSSATVTITDMEVLEEGTQDQGSCRWNIVDYLFCSIREEKGSCGIAAKAHGFHEEIFQLSAPGEEVLGTLQ</sequence>
<proteinExistence type="predicted"/>
<reference evidence="6" key="1">
    <citation type="journal article" date="2023" name="DNA Res.">
        <title>Chromosome-level genome assembly of Phrynocephalus forsythii using third-generation DNA sequencing and Hi-C analysis.</title>
        <authorList>
            <person name="Qi Y."/>
            <person name="Zhao W."/>
            <person name="Zhao Y."/>
            <person name="Niu C."/>
            <person name="Cao S."/>
            <person name="Zhang Y."/>
        </authorList>
    </citation>
    <scope>NUCLEOTIDE SEQUENCE</scope>
    <source>
        <tissue evidence="6">Muscle</tissue>
    </source>
</reference>
<dbReference type="AlphaFoldDB" id="A0A9Q0YBM4"/>
<dbReference type="EMBL" id="JAPFRF010000001">
    <property type="protein sequence ID" value="KAJ7346016.1"/>
    <property type="molecule type" value="Genomic_DNA"/>
</dbReference>
<dbReference type="InterPro" id="IPR003598">
    <property type="entry name" value="Ig_sub2"/>
</dbReference>
<comment type="caution">
    <text evidence="6">The sequence shown here is derived from an EMBL/GenBank/DDBJ whole genome shotgun (WGS) entry which is preliminary data.</text>
</comment>
<dbReference type="InterPro" id="IPR013783">
    <property type="entry name" value="Ig-like_fold"/>
</dbReference>
<feature type="domain" description="Ig-like" evidence="5">
    <location>
        <begin position="51"/>
        <end position="144"/>
    </location>
</feature>
<dbReference type="PROSITE" id="PS50835">
    <property type="entry name" value="IG_LIKE"/>
    <property type="match status" value="1"/>
</dbReference>
<dbReference type="InterPro" id="IPR007110">
    <property type="entry name" value="Ig-like_dom"/>
</dbReference>
<evidence type="ECO:0000256" key="2">
    <source>
        <dbReference type="ARBA" id="ARBA00022490"/>
    </source>
</evidence>
<evidence type="ECO:0000256" key="4">
    <source>
        <dbReference type="SAM" id="MobiDB-lite"/>
    </source>
</evidence>
<dbReference type="FunFam" id="2.60.40.10:FF:000425">
    <property type="entry name" value="Myosin light chain kinase"/>
    <property type="match status" value="1"/>
</dbReference>
<dbReference type="PANTHER" id="PTHR47633:SF15">
    <property type="entry name" value="IG-LIKE DOMAIN-CONTAINING PROTEIN"/>
    <property type="match status" value="1"/>
</dbReference>
<dbReference type="InterPro" id="IPR036179">
    <property type="entry name" value="Ig-like_dom_sf"/>
</dbReference>
<feature type="non-terminal residue" evidence="6">
    <location>
        <position position="208"/>
    </location>
</feature>
<dbReference type="GO" id="GO:0005737">
    <property type="term" value="C:cytoplasm"/>
    <property type="evidence" value="ECO:0007669"/>
    <property type="project" value="UniProtKB-SubCell"/>
</dbReference>
<comment type="subcellular location">
    <subcellularLocation>
        <location evidence="1">Cytoplasm</location>
    </subcellularLocation>
</comment>
<feature type="region of interest" description="Disordered" evidence="4">
    <location>
        <begin position="1"/>
        <end position="39"/>
    </location>
</feature>
<organism evidence="6 7">
    <name type="scientific">Phrynocephalus forsythii</name>
    <dbReference type="NCBI Taxonomy" id="171643"/>
    <lineage>
        <taxon>Eukaryota</taxon>
        <taxon>Metazoa</taxon>
        <taxon>Chordata</taxon>
        <taxon>Craniata</taxon>
        <taxon>Vertebrata</taxon>
        <taxon>Euteleostomi</taxon>
        <taxon>Lepidosauria</taxon>
        <taxon>Squamata</taxon>
        <taxon>Bifurcata</taxon>
        <taxon>Unidentata</taxon>
        <taxon>Episquamata</taxon>
        <taxon>Toxicofera</taxon>
        <taxon>Iguania</taxon>
        <taxon>Acrodonta</taxon>
        <taxon>Agamidae</taxon>
        <taxon>Agaminae</taxon>
        <taxon>Phrynocephalus</taxon>
    </lineage>
</organism>
<dbReference type="SUPFAM" id="SSF48726">
    <property type="entry name" value="Immunoglobulin"/>
    <property type="match status" value="1"/>
</dbReference>
<dbReference type="Gene3D" id="2.60.40.10">
    <property type="entry name" value="Immunoglobulins"/>
    <property type="match status" value="1"/>
</dbReference>
<accession>A0A9Q0YBM4</accession>
<evidence type="ECO:0000313" key="6">
    <source>
        <dbReference type="EMBL" id="KAJ7346016.1"/>
    </source>
</evidence>
<name>A0A9Q0YBM4_9SAUR</name>
<evidence type="ECO:0000313" key="7">
    <source>
        <dbReference type="Proteomes" id="UP001142489"/>
    </source>
</evidence>
<dbReference type="InterPro" id="IPR013098">
    <property type="entry name" value="Ig_I-set"/>
</dbReference>
<dbReference type="OrthoDB" id="428111at2759"/>
<protein>
    <recommendedName>
        <fullName evidence="5">Ig-like domain-containing protein</fullName>
    </recommendedName>
</protein>
<keyword evidence="7" id="KW-1185">Reference proteome</keyword>
<evidence type="ECO:0000259" key="5">
    <source>
        <dbReference type="PROSITE" id="PS50835"/>
    </source>
</evidence>
<dbReference type="PANTHER" id="PTHR47633">
    <property type="entry name" value="IMMUNOGLOBULIN"/>
    <property type="match status" value="1"/>
</dbReference>
<keyword evidence="2" id="KW-0963">Cytoplasm</keyword>